<keyword evidence="2" id="KW-1185">Reference proteome</keyword>
<dbReference type="Proteomes" id="UP000570361">
    <property type="component" value="Unassembled WGS sequence"/>
</dbReference>
<proteinExistence type="predicted"/>
<protein>
    <submittedName>
        <fullName evidence="1">Uncharacterized protein</fullName>
    </submittedName>
</protein>
<organism evidence="1 2">
    <name type="scientific">Paenibacillus phyllosphaerae</name>
    <dbReference type="NCBI Taxonomy" id="274593"/>
    <lineage>
        <taxon>Bacteria</taxon>
        <taxon>Bacillati</taxon>
        <taxon>Bacillota</taxon>
        <taxon>Bacilli</taxon>
        <taxon>Bacillales</taxon>
        <taxon>Paenibacillaceae</taxon>
        <taxon>Paenibacillus</taxon>
    </lineage>
</organism>
<evidence type="ECO:0000313" key="1">
    <source>
        <dbReference type="EMBL" id="MBB3110159.1"/>
    </source>
</evidence>
<name>A0A7W5FMM5_9BACL</name>
<dbReference type="EMBL" id="JACHXK010000004">
    <property type="protein sequence ID" value="MBB3110159.1"/>
    <property type="molecule type" value="Genomic_DNA"/>
</dbReference>
<dbReference type="AlphaFoldDB" id="A0A7W5FMM5"/>
<sequence length="88" mass="9535">MSIRSGRTENQVFSTRVARAEFDGNWTTSISISGYVIYAATKNKATITVLLTNGEQRLITFPKGGKVFVGSGGVSHYSKPHTVKNIQG</sequence>
<gene>
    <name evidence="1" type="ORF">FHS18_002226</name>
</gene>
<dbReference type="RefSeq" id="WP_183599926.1">
    <property type="nucleotide sequence ID" value="NZ_JACHXK010000004.1"/>
</dbReference>
<reference evidence="1 2" key="1">
    <citation type="submission" date="2020-08" db="EMBL/GenBank/DDBJ databases">
        <title>Genomic Encyclopedia of Type Strains, Phase III (KMG-III): the genomes of soil and plant-associated and newly described type strains.</title>
        <authorList>
            <person name="Whitman W."/>
        </authorList>
    </citation>
    <scope>NUCLEOTIDE SEQUENCE [LARGE SCALE GENOMIC DNA]</scope>
    <source>
        <strain evidence="1 2">CECT 5862</strain>
    </source>
</reference>
<accession>A0A7W5FMM5</accession>
<comment type="caution">
    <text evidence="1">The sequence shown here is derived from an EMBL/GenBank/DDBJ whole genome shotgun (WGS) entry which is preliminary data.</text>
</comment>
<evidence type="ECO:0000313" key="2">
    <source>
        <dbReference type="Proteomes" id="UP000570361"/>
    </source>
</evidence>